<dbReference type="InterPro" id="IPR046806">
    <property type="entry name" value="MrpA_C/MbhE"/>
</dbReference>
<dbReference type="Pfam" id="PF20501">
    <property type="entry name" value="MbhE"/>
    <property type="match status" value="1"/>
</dbReference>
<evidence type="ECO:0000256" key="1">
    <source>
        <dbReference type="ARBA" id="ARBA00004651"/>
    </source>
</evidence>
<sequence length="245" mass="25416">MRKVIGVLLIASFAFFIFSLVMRDLWVEDPAAVRTLGQAAIEQTIPQSGAANTVTAIVVQFRGLDTLGEVTVLFLSALGVALLSGEFAGRGLKEVFRDDGGFILYNGARLVLPIIVLVGVYIVAHGHLSPGGGFPGGVLVATAVYAVLMTGVKNELSTRLMAVIEGFAGLAFVGLGLLGLLSDRFSFLANVLPKGSPGMLFSAGIIPLIYAAVGTKVAAELSTLVTSLTGSDYASAEKEAQGGKR</sequence>
<reference evidence="10" key="1">
    <citation type="submission" date="2017-02" db="EMBL/GenBank/DDBJ databases">
        <authorList>
            <person name="Regsiter A."/>
            <person name="William W."/>
        </authorList>
    </citation>
    <scope>NUCLEOTIDE SEQUENCE</scope>
    <source>
        <strain evidence="10">Bib</strain>
    </source>
</reference>
<keyword evidence="6 7" id="KW-0472">Membrane</keyword>
<keyword evidence="4 7" id="KW-0812">Transmembrane</keyword>
<keyword evidence="5 7" id="KW-1133">Transmembrane helix</keyword>
<dbReference type="AlphaFoldDB" id="A0A3P3XJE7"/>
<dbReference type="PANTHER" id="PTHR33932">
    <property type="entry name" value="NA(+)/H(+) ANTIPORTER SUBUNIT B"/>
    <property type="match status" value="1"/>
</dbReference>
<feature type="transmembrane region" description="Helical" evidence="7">
    <location>
        <begin position="160"/>
        <end position="180"/>
    </location>
</feature>
<proteinExistence type="inferred from homology"/>
<evidence type="ECO:0000256" key="6">
    <source>
        <dbReference type="ARBA" id="ARBA00023136"/>
    </source>
</evidence>
<feature type="transmembrane region" description="Helical" evidence="7">
    <location>
        <begin position="70"/>
        <end position="89"/>
    </location>
</feature>
<gene>
    <name evidence="10" type="ORF">SPIROBIBN47_290168</name>
</gene>
<comment type="similarity">
    <text evidence="2">Belongs to the CPA3 antiporters (TC 2.A.63) subunit B family.</text>
</comment>
<dbReference type="InterPro" id="IPR050622">
    <property type="entry name" value="CPA3_antiporter_subunitB"/>
</dbReference>
<dbReference type="PANTHER" id="PTHR33932:SF4">
    <property type="entry name" value="NA(+)_H(+) ANTIPORTER SUBUNIT B"/>
    <property type="match status" value="1"/>
</dbReference>
<dbReference type="EMBL" id="FWDM01000022">
    <property type="protein sequence ID" value="SLM13691.1"/>
    <property type="molecule type" value="Genomic_DNA"/>
</dbReference>
<evidence type="ECO:0000259" key="8">
    <source>
        <dbReference type="Pfam" id="PF04039"/>
    </source>
</evidence>
<keyword evidence="3" id="KW-1003">Cell membrane</keyword>
<comment type="subcellular location">
    <subcellularLocation>
        <location evidence="1">Cell membrane</location>
        <topology evidence="1">Multi-pass membrane protein</topology>
    </subcellularLocation>
</comment>
<evidence type="ECO:0000259" key="9">
    <source>
        <dbReference type="Pfam" id="PF20501"/>
    </source>
</evidence>
<feature type="transmembrane region" description="Helical" evidence="7">
    <location>
        <begin position="200"/>
        <end position="219"/>
    </location>
</feature>
<evidence type="ECO:0000256" key="7">
    <source>
        <dbReference type="SAM" id="Phobius"/>
    </source>
</evidence>
<evidence type="ECO:0000256" key="5">
    <source>
        <dbReference type="ARBA" id="ARBA00022989"/>
    </source>
</evidence>
<feature type="transmembrane region" description="Helical" evidence="7">
    <location>
        <begin position="130"/>
        <end position="148"/>
    </location>
</feature>
<dbReference type="Pfam" id="PF04039">
    <property type="entry name" value="MnhB"/>
    <property type="match status" value="1"/>
</dbReference>
<evidence type="ECO:0000256" key="4">
    <source>
        <dbReference type="ARBA" id="ARBA00022692"/>
    </source>
</evidence>
<organism evidence="10">
    <name type="scientific">uncultured spirochete</name>
    <dbReference type="NCBI Taxonomy" id="156406"/>
    <lineage>
        <taxon>Bacteria</taxon>
        <taxon>Pseudomonadati</taxon>
        <taxon>Spirochaetota</taxon>
        <taxon>Spirochaetia</taxon>
        <taxon>Spirochaetales</taxon>
        <taxon>environmental samples</taxon>
    </lineage>
</organism>
<protein>
    <submittedName>
        <fullName evidence="10">Na+/H+ antiporter MnhB subunit-related protein</fullName>
    </submittedName>
</protein>
<dbReference type="GO" id="GO:0005886">
    <property type="term" value="C:plasma membrane"/>
    <property type="evidence" value="ECO:0007669"/>
    <property type="project" value="UniProtKB-SubCell"/>
</dbReference>
<dbReference type="InterPro" id="IPR007182">
    <property type="entry name" value="MnhB"/>
</dbReference>
<evidence type="ECO:0000256" key="2">
    <source>
        <dbReference type="ARBA" id="ARBA00009425"/>
    </source>
</evidence>
<name>A0A3P3XJE7_9SPIR</name>
<feature type="domain" description="Na+/H+ antiporter MnhB subunit-related protein" evidence="8">
    <location>
        <begin position="106"/>
        <end position="222"/>
    </location>
</feature>
<accession>A0A3P3XJE7</accession>
<evidence type="ECO:0000313" key="10">
    <source>
        <dbReference type="EMBL" id="SLM13691.1"/>
    </source>
</evidence>
<evidence type="ECO:0000256" key="3">
    <source>
        <dbReference type="ARBA" id="ARBA00022475"/>
    </source>
</evidence>
<feature type="domain" description="MrpA C-terminal/MbhE" evidence="9">
    <location>
        <begin position="32"/>
        <end position="83"/>
    </location>
</feature>
<feature type="transmembrane region" description="Helical" evidence="7">
    <location>
        <begin position="101"/>
        <end position="124"/>
    </location>
</feature>